<dbReference type="GO" id="GO:0016878">
    <property type="term" value="F:acid-thiol ligase activity"/>
    <property type="evidence" value="ECO:0007669"/>
    <property type="project" value="UniProtKB-ARBA"/>
</dbReference>
<dbReference type="PANTHER" id="PTHR43767">
    <property type="entry name" value="LONG-CHAIN-FATTY-ACID--COA LIGASE"/>
    <property type="match status" value="1"/>
</dbReference>
<sequence>MWLTQLLQRNQQCFPDRTALVDAHRSVTWAELHDRVTRLAHGLSGRGIRRGDRVAVLSLDRVEVLETYFALARLGALFVPLNHSLTPAEVTGIAESCDPVALIGESALLERHPDLPARIRVPLDGAEFAALCETDGPALPDAPAPGPAEAPALPDVPDDALAAILHTSATTGRAKGVAVDHASFRAIALGWLTQARPTDDMVLVNCCPLYHGSMVVSLTYMAAGATVVLMPGFQPQRALAAIEDNRATHVWLVPQMIRFLTQAKSLRSTDLSSLREVLYGAAPMPPEVYAEAVERLGCGFRQVYGMTEVGGPFVTLGPDEHPVPGTSDVIPAGRVIPGMSVKALDPKDQEVPPGVIGEICARGPGLMSGYWNDEKATADITTTDGWIRTGDLGFIDRDGRVHLIDRSKDLIIRAGQNVYPREIEQALRSHPAVHDAAVVGVSDADYGEVPLAFVVAEDGTTADEVRAHLTGLLAAYKRPRHIRFIEEVPRNPAGKILKKSLPL</sequence>
<feature type="domain" description="AMP-binding enzyme C-terminal" evidence="2">
    <location>
        <begin position="422"/>
        <end position="495"/>
    </location>
</feature>
<dbReference type="InterPro" id="IPR045851">
    <property type="entry name" value="AMP-bd_C_sf"/>
</dbReference>
<dbReference type="Pfam" id="PF00501">
    <property type="entry name" value="AMP-binding"/>
    <property type="match status" value="1"/>
</dbReference>
<proteinExistence type="predicted"/>
<evidence type="ECO:0000313" key="3">
    <source>
        <dbReference type="EMBL" id="MPY56988.1"/>
    </source>
</evidence>
<keyword evidence="3" id="KW-0436">Ligase</keyword>
<dbReference type="OrthoDB" id="9803968at2"/>
<evidence type="ECO:0000313" key="4">
    <source>
        <dbReference type="Proteomes" id="UP000400924"/>
    </source>
</evidence>
<feature type="domain" description="AMP-dependent synthetase/ligase" evidence="1">
    <location>
        <begin position="8"/>
        <end position="371"/>
    </location>
</feature>
<comment type="caution">
    <text evidence="3">The sequence shown here is derived from an EMBL/GenBank/DDBJ whole genome shotgun (WGS) entry which is preliminary data.</text>
</comment>
<dbReference type="PANTHER" id="PTHR43767:SF1">
    <property type="entry name" value="NONRIBOSOMAL PEPTIDE SYNTHASE PES1 (EUROFUNG)-RELATED"/>
    <property type="match status" value="1"/>
</dbReference>
<dbReference type="EMBL" id="VJZC01000030">
    <property type="protein sequence ID" value="MPY56988.1"/>
    <property type="molecule type" value="Genomic_DNA"/>
</dbReference>
<keyword evidence="4" id="KW-1185">Reference proteome</keyword>
<accession>A0A5N8XDI9</accession>
<dbReference type="InterPro" id="IPR050237">
    <property type="entry name" value="ATP-dep_AMP-bd_enzyme"/>
</dbReference>
<dbReference type="InterPro" id="IPR000873">
    <property type="entry name" value="AMP-dep_synth/lig_dom"/>
</dbReference>
<dbReference type="RefSeq" id="WP_152770441.1">
    <property type="nucleotide sequence ID" value="NZ_VJZC01000030.1"/>
</dbReference>
<dbReference type="Pfam" id="PF13193">
    <property type="entry name" value="AMP-binding_C"/>
    <property type="match status" value="1"/>
</dbReference>
<dbReference type="AlphaFoldDB" id="A0A5N8XDI9"/>
<reference evidence="3 4" key="1">
    <citation type="submission" date="2019-07" db="EMBL/GenBank/DDBJ databases">
        <title>New species of Amycolatopsis and Streptomyces.</title>
        <authorList>
            <person name="Duangmal K."/>
            <person name="Teo W.F.A."/>
            <person name="Lipun K."/>
        </authorList>
    </citation>
    <scope>NUCLEOTIDE SEQUENCE [LARGE SCALE GENOMIC DNA]</scope>
    <source>
        <strain evidence="3 4">NBRC 106415</strain>
    </source>
</reference>
<protein>
    <submittedName>
        <fullName evidence="3">Long-chain fatty acid--CoA ligase</fullName>
    </submittedName>
</protein>
<dbReference type="InterPro" id="IPR042099">
    <property type="entry name" value="ANL_N_sf"/>
</dbReference>
<organism evidence="3 4">
    <name type="scientific">Streptomyces spongiae</name>
    <dbReference type="NCBI Taxonomy" id="565072"/>
    <lineage>
        <taxon>Bacteria</taxon>
        <taxon>Bacillati</taxon>
        <taxon>Actinomycetota</taxon>
        <taxon>Actinomycetes</taxon>
        <taxon>Kitasatosporales</taxon>
        <taxon>Streptomycetaceae</taxon>
        <taxon>Streptomyces</taxon>
    </lineage>
</organism>
<evidence type="ECO:0000259" key="1">
    <source>
        <dbReference type="Pfam" id="PF00501"/>
    </source>
</evidence>
<name>A0A5N8XDI9_9ACTN</name>
<gene>
    <name evidence="3" type="ORF">FNH08_07325</name>
</gene>
<dbReference type="InterPro" id="IPR025110">
    <property type="entry name" value="AMP-bd_C"/>
</dbReference>
<dbReference type="SUPFAM" id="SSF56801">
    <property type="entry name" value="Acetyl-CoA synthetase-like"/>
    <property type="match status" value="1"/>
</dbReference>
<dbReference type="Proteomes" id="UP000400924">
    <property type="component" value="Unassembled WGS sequence"/>
</dbReference>
<dbReference type="Gene3D" id="3.30.300.30">
    <property type="match status" value="1"/>
</dbReference>
<dbReference type="Gene3D" id="3.40.50.12780">
    <property type="entry name" value="N-terminal domain of ligase-like"/>
    <property type="match status" value="1"/>
</dbReference>
<evidence type="ECO:0000259" key="2">
    <source>
        <dbReference type="Pfam" id="PF13193"/>
    </source>
</evidence>